<sequence length="611" mass="69365">MVKLVALFGLPHVTTALPYPMTEGSYGYGGAPLTGCSITFGEEVLQFTCPGGLSFPGLMNTRWRYVANPDNMGYYHKVIVWDEEYQKEWPKDHKLKLKSDGLEVVLDTDRASYSFQWRVATWTCPKADRFGINERWTFEDVVFDKPVDSTLPEFYPMFEMNCEKIMISRGLCRFDFLHWGQFIEGSATDDDDEKLPLRSVGYYLGQGRFEGCTMKMRQDSRQRRVVKMDCADTGKIPSEFRKKLSCFSFSSRLSIAPDFDPFATRYSGQDFGRLGLSVLGSATDITDFSVAVSGNGLFLRVVEEATGLETLFEWERYDLAIPQKCLYLPQPRLDGYYFGQEGIYERCYFQFRAVQKQYVAMRCPREEDRSGAPDFAGERFLYGVRNSGGPLYYELDLYTEARKDMRGSRVMIRHDGSALKLSFTGYEKPFYFPWAPHIGEDGKAAGLPTPKEEGYYTNDKGEGKEDVLRFENGTVSVRCASEKKGCRTMGLIGPYYYRVIMGWSTEDTKMPEYLRLELVDRSNLQPLVMGVAELNLRRDGGAVQVKTVDGEVVVFTWKEAEADDEPAEGTGEGSGENGGLVRGKLRRGSTKKKKLKGRSFSFMSSRKGSKK</sequence>
<evidence type="ECO:0000313" key="3">
    <source>
        <dbReference type="EMBL" id="KAF4693798.1"/>
    </source>
</evidence>
<evidence type="ECO:0000313" key="4">
    <source>
        <dbReference type="Proteomes" id="UP000574390"/>
    </source>
</evidence>
<feature type="compositionally biased region" description="Basic residues" evidence="1">
    <location>
        <begin position="583"/>
        <end position="597"/>
    </location>
</feature>
<feature type="compositionally biased region" description="Polar residues" evidence="1">
    <location>
        <begin position="601"/>
        <end position="611"/>
    </location>
</feature>
<reference evidence="3 4" key="1">
    <citation type="submission" date="2020-04" db="EMBL/GenBank/DDBJ databases">
        <title>Perkinsus olseni comparative genomics.</title>
        <authorList>
            <person name="Bogema D.R."/>
        </authorList>
    </citation>
    <scope>NUCLEOTIDE SEQUENCE [LARGE SCALE GENOMIC DNA]</scope>
    <source>
        <strain evidence="3">ATCC PRA-205</strain>
    </source>
</reference>
<feature type="chain" id="PRO_5029660248" evidence="2">
    <location>
        <begin position="17"/>
        <end position="611"/>
    </location>
</feature>
<evidence type="ECO:0000256" key="2">
    <source>
        <dbReference type="SAM" id="SignalP"/>
    </source>
</evidence>
<protein>
    <submittedName>
        <fullName evidence="3">Uncharacterized protein</fullName>
    </submittedName>
</protein>
<keyword evidence="2" id="KW-0732">Signal</keyword>
<comment type="caution">
    <text evidence="3">The sequence shown here is derived from an EMBL/GenBank/DDBJ whole genome shotgun (WGS) entry which is preliminary data.</text>
</comment>
<dbReference type="Proteomes" id="UP000574390">
    <property type="component" value="Unassembled WGS sequence"/>
</dbReference>
<dbReference type="EMBL" id="JABANM010036008">
    <property type="protein sequence ID" value="KAF4693798.1"/>
    <property type="molecule type" value="Genomic_DNA"/>
</dbReference>
<evidence type="ECO:0000256" key="1">
    <source>
        <dbReference type="SAM" id="MobiDB-lite"/>
    </source>
</evidence>
<proteinExistence type="predicted"/>
<gene>
    <name evidence="3" type="ORF">FOZ62_005789</name>
</gene>
<feature type="signal peptide" evidence="2">
    <location>
        <begin position="1"/>
        <end position="16"/>
    </location>
</feature>
<feature type="region of interest" description="Disordered" evidence="1">
    <location>
        <begin position="562"/>
        <end position="611"/>
    </location>
</feature>
<accession>A0A7J6PC95</accession>
<name>A0A7J6PC95_PEROL</name>
<feature type="compositionally biased region" description="Gly residues" evidence="1">
    <location>
        <begin position="570"/>
        <end position="581"/>
    </location>
</feature>
<organism evidence="3 4">
    <name type="scientific">Perkinsus olseni</name>
    <name type="common">Perkinsus atlanticus</name>
    <dbReference type="NCBI Taxonomy" id="32597"/>
    <lineage>
        <taxon>Eukaryota</taxon>
        <taxon>Sar</taxon>
        <taxon>Alveolata</taxon>
        <taxon>Perkinsozoa</taxon>
        <taxon>Perkinsea</taxon>
        <taxon>Perkinsida</taxon>
        <taxon>Perkinsidae</taxon>
        <taxon>Perkinsus</taxon>
    </lineage>
</organism>
<dbReference type="AlphaFoldDB" id="A0A7J6PC95"/>